<dbReference type="Proteomes" id="UP000001593">
    <property type="component" value="Unassembled WGS sequence"/>
</dbReference>
<keyword evidence="4" id="KW-1185">Reference proteome</keyword>
<reference evidence="3 4" key="1">
    <citation type="journal article" date="2007" name="Science">
        <title>Sea anemone genome reveals ancestral eumetazoan gene repertoire and genomic organization.</title>
        <authorList>
            <person name="Putnam N.H."/>
            <person name="Srivastava M."/>
            <person name="Hellsten U."/>
            <person name="Dirks B."/>
            <person name="Chapman J."/>
            <person name="Salamov A."/>
            <person name="Terry A."/>
            <person name="Shapiro H."/>
            <person name="Lindquist E."/>
            <person name="Kapitonov V.V."/>
            <person name="Jurka J."/>
            <person name="Genikhovich G."/>
            <person name="Grigoriev I.V."/>
            <person name="Lucas S.M."/>
            <person name="Steele R.E."/>
            <person name="Finnerty J.R."/>
            <person name="Technau U."/>
            <person name="Martindale M.Q."/>
            <person name="Rokhsar D.S."/>
        </authorList>
    </citation>
    <scope>NUCLEOTIDE SEQUENCE [LARGE SCALE GENOMIC DNA]</scope>
    <source>
        <strain evidence="4">CH2 X CH6</strain>
    </source>
</reference>
<evidence type="ECO:0000256" key="1">
    <source>
        <dbReference type="SAM" id="Coils"/>
    </source>
</evidence>
<evidence type="ECO:0000313" key="3">
    <source>
        <dbReference type="EMBL" id="EDO44947.1"/>
    </source>
</evidence>
<keyword evidence="1" id="KW-0175">Coiled coil</keyword>
<dbReference type="OMA" id="HAHHMNT"/>
<dbReference type="InParanoid" id="A7RU43"/>
<name>A7RU43_NEMVE</name>
<feature type="coiled-coil region" evidence="1">
    <location>
        <begin position="138"/>
        <end position="165"/>
    </location>
</feature>
<dbReference type="EMBL" id="DS469539">
    <property type="protein sequence ID" value="EDO44947.1"/>
    <property type="molecule type" value="Genomic_DNA"/>
</dbReference>
<dbReference type="AlphaFoldDB" id="A7RU43"/>
<dbReference type="HOGENOM" id="CLU_934765_0_0_1"/>
<organism evidence="3 4">
    <name type="scientific">Nematostella vectensis</name>
    <name type="common">Starlet sea anemone</name>
    <dbReference type="NCBI Taxonomy" id="45351"/>
    <lineage>
        <taxon>Eukaryota</taxon>
        <taxon>Metazoa</taxon>
        <taxon>Cnidaria</taxon>
        <taxon>Anthozoa</taxon>
        <taxon>Hexacorallia</taxon>
        <taxon>Actiniaria</taxon>
        <taxon>Edwardsiidae</taxon>
        <taxon>Nematostella</taxon>
    </lineage>
</organism>
<proteinExistence type="predicted"/>
<feature type="region of interest" description="Disordered" evidence="2">
    <location>
        <begin position="99"/>
        <end position="118"/>
    </location>
</feature>
<gene>
    <name evidence="3" type="ORF">NEMVEDRAFT_v1g240713</name>
</gene>
<sequence>MALATRATVMELVDFEAARKRADERLNQELVRIRNLPKKSKIKICNKHGLNHAHHMNTGLVKGLEIDLDVIHRERRRVVNEMNKRKKVFTTTTKRSFPDLLPVTGHEKQGVPNHMSPKRFHTTWDPNDYSDTKSQEIIAQEELRKERLLRLAERSKQRTEDLINNNYNKLRLSPDPGIGPFVTRLNNRGVELRKSCFPSLLGQSNPGIVPNRVHAQYNGTLGSIHEKWFPNGQSRPGSGRFREIVNEKVILPSIKSKLHTPEPRLRKVVLMATKRKTGGLAGDIQLGKNTSAFTKHWR</sequence>
<protein>
    <submittedName>
        <fullName evidence="3">Uncharacterized protein</fullName>
    </submittedName>
</protein>
<evidence type="ECO:0000313" key="4">
    <source>
        <dbReference type="Proteomes" id="UP000001593"/>
    </source>
</evidence>
<evidence type="ECO:0000256" key="2">
    <source>
        <dbReference type="SAM" id="MobiDB-lite"/>
    </source>
</evidence>
<accession>A7RU43</accession>